<dbReference type="EMBL" id="LT629772">
    <property type="protein sequence ID" value="SDS60276.1"/>
    <property type="molecule type" value="Genomic_DNA"/>
</dbReference>
<dbReference type="AlphaFoldDB" id="A0A1H1TJX4"/>
<dbReference type="STRING" id="630515.SAMN04489812_2416"/>
<evidence type="ECO:0000313" key="1">
    <source>
        <dbReference type="EMBL" id="SDS60276.1"/>
    </source>
</evidence>
<proteinExistence type="predicted"/>
<dbReference type="Proteomes" id="UP000199103">
    <property type="component" value="Chromosome I"/>
</dbReference>
<evidence type="ECO:0000313" key="2">
    <source>
        <dbReference type="Proteomes" id="UP000199103"/>
    </source>
</evidence>
<sequence length="35" mass="4204">MGAIIKRLLQVLWRTVLAEAIRRSMTALCRKHRRR</sequence>
<protein>
    <submittedName>
        <fullName evidence="1">Uncharacterized protein</fullName>
    </submittedName>
</protein>
<name>A0A1H1TJX4_9ACTN</name>
<organism evidence="1 2">
    <name type="scientific">Microlunatus soli</name>
    <dbReference type="NCBI Taxonomy" id="630515"/>
    <lineage>
        <taxon>Bacteria</taxon>
        <taxon>Bacillati</taxon>
        <taxon>Actinomycetota</taxon>
        <taxon>Actinomycetes</taxon>
        <taxon>Propionibacteriales</taxon>
        <taxon>Propionibacteriaceae</taxon>
        <taxon>Microlunatus</taxon>
    </lineage>
</organism>
<accession>A0A1H1TJX4</accession>
<gene>
    <name evidence="1" type="ORF">SAMN04489812_2416</name>
</gene>
<keyword evidence="2" id="KW-1185">Reference proteome</keyword>
<reference evidence="1 2" key="1">
    <citation type="submission" date="2016-10" db="EMBL/GenBank/DDBJ databases">
        <authorList>
            <person name="de Groot N.N."/>
        </authorList>
    </citation>
    <scope>NUCLEOTIDE SEQUENCE [LARGE SCALE GENOMIC DNA]</scope>
    <source>
        <strain evidence="1 2">DSM 21800</strain>
    </source>
</reference>